<comment type="subcellular location">
    <subcellularLocation>
        <location evidence="1">Nucleus</location>
        <location evidence="1">Nucleolus</location>
    </subcellularLocation>
</comment>
<dbReference type="PANTHER" id="PTHR14927:SF0">
    <property type="entry name" value="NUCLEOLAR PROTEIN 10"/>
    <property type="match status" value="1"/>
</dbReference>
<feature type="compositionally biased region" description="Basic and acidic residues" evidence="6">
    <location>
        <begin position="705"/>
        <end position="716"/>
    </location>
</feature>
<feature type="compositionally biased region" description="Basic and acidic residues" evidence="6">
    <location>
        <begin position="742"/>
        <end position="758"/>
    </location>
</feature>
<dbReference type="GO" id="GO:0030686">
    <property type="term" value="C:90S preribosome"/>
    <property type="evidence" value="ECO:0007669"/>
    <property type="project" value="TreeGrafter"/>
</dbReference>
<feature type="compositionally biased region" description="Basic and acidic residues" evidence="6">
    <location>
        <begin position="766"/>
        <end position="783"/>
    </location>
</feature>
<sequence length="804" mass="88952">MVKVYTVNGAAAGSASSLPDWLVRKRAAKDKRKRAIREHVEGAIELIQHFEFPEASIRVKSTRDGHHVIATGTYKPQMRVWDLDQLALKFERHADTENVDFIILSDDWTKTLHLQADRTIELHTQGGFHYRTRLPRFGRALAYHFPSCDALFGASGNEVYRLNLEQGRFLSPLVLGEGSDDNGGGPSTVAGVNAIDINPAHGLWAFGIDGNGTVEFWDPRSRNSLGVLALPRSRLIPLGTVGRSVLPGVDGDQSQGLSVTALASRSDGLSYAVGTSTGHTLLYDIRSRQPFATKDQGYGLPVKRVSWIEGGPKIAGDGLVVSADKKVIKIWDRNNPSENFTSLTPATDLNDVHHIPGSGLLMTANEGIQMTTYFIPQLGPAPRWCSFLENITEELEDSAGAPRSVYEDYKFISRAELTTLGLEHLVGTPALKPYMHGYFLSLKLYDAARVIANPYVYEEHRAKMVQEKLNKLAEGRIRTRKDQAKVKVNKALAEKITQEEERAKKREERKRKKAAEKSDAAMDVDVDEDPAVKQKTNLLSDPRFAALFEDPDFEVDEESREFALLNPSAAAQRKGHVPEVEGKGWGRGKTAVEDEDEESDKVSSDDMSDSSGEGSGSEDVSEHGSESEDSSEAGDLVVSRKPPSSARRPKSANVRLVPLQAQPSTAASGRIAESRDPSSSFGRRRSASSRQQQQEQKPHHRRRHHEDEHIFRKGDGSVEVSWMPSSKSTRSEGEDEDGLVGRQREQKRGSKDVRKGVERFGAGMEKGGEDPNMRALSEQERSGRSQRRRGMRSGSKNAFRQMQG</sequence>
<dbReference type="SUPFAM" id="SSF50978">
    <property type="entry name" value="WD40 repeat-like"/>
    <property type="match status" value="1"/>
</dbReference>
<feature type="domain" description="NUC153" evidence="7">
    <location>
        <begin position="541"/>
        <end position="568"/>
    </location>
</feature>
<dbReference type="GO" id="GO:0032040">
    <property type="term" value="C:small-subunit processome"/>
    <property type="evidence" value="ECO:0007669"/>
    <property type="project" value="TreeGrafter"/>
</dbReference>
<comment type="caution">
    <text evidence="10">The sequence shown here is derived from an EMBL/GenBank/DDBJ whole genome shotgun (WGS) entry which is preliminary data.</text>
</comment>
<dbReference type="Gene3D" id="2.130.10.10">
    <property type="entry name" value="YVTN repeat-like/Quinoprotein amine dehydrogenase"/>
    <property type="match status" value="1"/>
</dbReference>
<comment type="similarity">
    <text evidence="2">Belongs to the WD repeat NOL10/ENP2 family.</text>
</comment>
<dbReference type="InterPro" id="IPR012580">
    <property type="entry name" value="NUC153"/>
</dbReference>
<evidence type="ECO:0000313" key="10">
    <source>
        <dbReference type="EMBL" id="KAF8480242.1"/>
    </source>
</evidence>
<feature type="domain" description="Nucleolar protein 10-like N-terminal" evidence="9">
    <location>
        <begin position="14"/>
        <end position="397"/>
    </location>
</feature>
<feature type="region of interest" description="Disordered" evidence="6">
    <location>
        <begin position="499"/>
        <end position="528"/>
    </location>
</feature>
<evidence type="ECO:0000256" key="4">
    <source>
        <dbReference type="ARBA" id="ARBA00022737"/>
    </source>
</evidence>
<name>A0A9P5T9K3_9AGAM</name>
<dbReference type="Pfam" id="PF08159">
    <property type="entry name" value="NUC153"/>
    <property type="match status" value="1"/>
</dbReference>
<evidence type="ECO:0000256" key="5">
    <source>
        <dbReference type="ARBA" id="ARBA00023242"/>
    </source>
</evidence>
<dbReference type="InterPro" id="IPR036322">
    <property type="entry name" value="WD40_repeat_dom_sf"/>
</dbReference>
<evidence type="ECO:0000256" key="1">
    <source>
        <dbReference type="ARBA" id="ARBA00004604"/>
    </source>
</evidence>
<dbReference type="InterPro" id="IPR056551">
    <property type="entry name" value="Beta-prop_NOL10_N"/>
</dbReference>
<dbReference type="AlphaFoldDB" id="A0A9P5T9K3"/>
<dbReference type="InterPro" id="IPR040382">
    <property type="entry name" value="NOL10/Enp2"/>
</dbReference>
<evidence type="ECO:0000313" key="11">
    <source>
        <dbReference type="Proteomes" id="UP000759537"/>
    </source>
</evidence>
<organism evidence="10 11">
    <name type="scientific">Russula ochroleuca</name>
    <dbReference type="NCBI Taxonomy" id="152965"/>
    <lineage>
        <taxon>Eukaryota</taxon>
        <taxon>Fungi</taxon>
        <taxon>Dikarya</taxon>
        <taxon>Basidiomycota</taxon>
        <taxon>Agaricomycotina</taxon>
        <taxon>Agaricomycetes</taxon>
        <taxon>Russulales</taxon>
        <taxon>Russulaceae</taxon>
        <taxon>Russula</taxon>
    </lineage>
</organism>
<evidence type="ECO:0000256" key="6">
    <source>
        <dbReference type="SAM" id="MobiDB-lite"/>
    </source>
</evidence>
<evidence type="ECO:0000259" key="8">
    <source>
        <dbReference type="Pfam" id="PF23097"/>
    </source>
</evidence>
<evidence type="ECO:0000259" key="7">
    <source>
        <dbReference type="Pfam" id="PF08159"/>
    </source>
</evidence>
<dbReference type="InterPro" id="IPR015943">
    <property type="entry name" value="WD40/YVTN_repeat-like_dom_sf"/>
</dbReference>
<feature type="domain" description="Nucleolar protein 10-like second" evidence="8">
    <location>
        <begin position="405"/>
        <end position="453"/>
    </location>
</feature>
<evidence type="ECO:0000259" key="9">
    <source>
        <dbReference type="Pfam" id="PF23098"/>
    </source>
</evidence>
<dbReference type="OrthoDB" id="273340at2759"/>
<gene>
    <name evidence="10" type="ORF">DFH94DRAFT_668731</name>
</gene>
<reference evidence="10" key="2">
    <citation type="journal article" date="2020" name="Nat. Commun.">
        <title>Large-scale genome sequencing of mycorrhizal fungi provides insights into the early evolution of symbiotic traits.</title>
        <authorList>
            <person name="Miyauchi S."/>
            <person name="Kiss E."/>
            <person name="Kuo A."/>
            <person name="Drula E."/>
            <person name="Kohler A."/>
            <person name="Sanchez-Garcia M."/>
            <person name="Morin E."/>
            <person name="Andreopoulos B."/>
            <person name="Barry K.W."/>
            <person name="Bonito G."/>
            <person name="Buee M."/>
            <person name="Carver A."/>
            <person name="Chen C."/>
            <person name="Cichocki N."/>
            <person name="Clum A."/>
            <person name="Culley D."/>
            <person name="Crous P.W."/>
            <person name="Fauchery L."/>
            <person name="Girlanda M."/>
            <person name="Hayes R.D."/>
            <person name="Keri Z."/>
            <person name="LaButti K."/>
            <person name="Lipzen A."/>
            <person name="Lombard V."/>
            <person name="Magnuson J."/>
            <person name="Maillard F."/>
            <person name="Murat C."/>
            <person name="Nolan M."/>
            <person name="Ohm R.A."/>
            <person name="Pangilinan J."/>
            <person name="Pereira M.F."/>
            <person name="Perotto S."/>
            <person name="Peter M."/>
            <person name="Pfister S."/>
            <person name="Riley R."/>
            <person name="Sitrit Y."/>
            <person name="Stielow J.B."/>
            <person name="Szollosi G."/>
            <person name="Zifcakova L."/>
            <person name="Stursova M."/>
            <person name="Spatafora J.W."/>
            <person name="Tedersoo L."/>
            <person name="Vaario L.M."/>
            <person name="Yamada A."/>
            <person name="Yan M."/>
            <person name="Wang P."/>
            <person name="Xu J."/>
            <person name="Bruns T."/>
            <person name="Baldrian P."/>
            <person name="Vilgalys R."/>
            <person name="Dunand C."/>
            <person name="Henrissat B."/>
            <person name="Grigoriev I.V."/>
            <person name="Hibbett D."/>
            <person name="Nagy L.G."/>
            <person name="Martin F.M."/>
        </authorList>
    </citation>
    <scope>NUCLEOTIDE SEQUENCE</scope>
    <source>
        <strain evidence="10">Prilba</strain>
    </source>
</reference>
<keyword evidence="3" id="KW-0853">WD repeat</keyword>
<feature type="region of interest" description="Disordered" evidence="6">
    <location>
        <begin position="566"/>
        <end position="804"/>
    </location>
</feature>
<proteinExistence type="inferred from homology"/>
<dbReference type="Proteomes" id="UP000759537">
    <property type="component" value="Unassembled WGS sequence"/>
</dbReference>
<evidence type="ECO:0000256" key="3">
    <source>
        <dbReference type="ARBA" id="ARBA00022574"/>
    </source>
</evidence>
<dbReference type="Pfam" id="PF23098">
    <property type="entry name" value="Beta-prop_NOL10_N"/>
    <property type="match status" value="1"/>
</dbReference>
<keyword evidence="4" id="KW-0677">Repeat</keyword>
<dbReference type="EMBL" id="WHVB01000008">
    <property type="protein sequence ID" value="KAF8480242.1"/>
    <property type="molecule type" value="Genomic_DNA"/>
</dbReference>
<evidence type="ECO:0000256" key="2">
    <source>
        <dbReference type="ARBA" id="ARBA00005264"/>
    </source>
</evidence>
<protein>
    <submittedName>
        <fullName evidence="10">WD40-repeat-containing domain protein</fullName>
    </submittedName>
</protein>
<keyword evidence="5" id="KW-0539">Nucleus</keyword>
<dbReference type="PANTHER" id="PTHR14927">
    <property type="entry name" value="NUCLEOLAR PROTEIN 10"/>
    <property type="match status" value="1"/>
</dbReference>
<dbReference type="InterPro" id="IPR056550">
    <property type="entry name" value="NOL10_2nd"/>
</dbReference>
<dbReference type="GO" id="GO:0000462">
    <property type="term" value="P:maturation of SSU-rRNA from tricistronic rRNA transcript (SSU-rRNA, 5.8S rRNA, LSU-rRNA)"/>
    <property type="evidence" value="ECO:0007669"/>
    <property type="project" value="TreeGrafter"/>
</dbReference>
<keyword evidence="11" id="KW-1185">Reference proteome</keyword>
<dbReference type="Pfam" id="PF23097">
    <property type="entry name" value="NOL10_2nd"/>
    <property type="match status" value="1"/>
</dbReference>
<reference evidence="10" key="1">
    <citation type="submission" date="2019-10" db="EMBL/GenBank/DDBJ databases">
        <authorList>
            <consortium name="DOE Joint Genome Institute"/>
            <person name="Kuo A."/>
            <person name="Miyauchi S."/>
            <person name="Kiss E."/>
            <person name="Drula E."/>
            <person name="Kohler A."/>
            <person name="Sanchez-Garcia M."/>
            <person name="Andreopoulos B."/>
            <person name="Barry K.W."/>
            <person name="Bonito G."/>
            <person name="Buee M."/>
            <person name="Carver A."/>
            <person name="Chen C."/>
            <person name="Cichocki N."/>
            <person name="Clum A."/>
            <person name="Culley D."/>
            <person name="Crous P.W."/>
            <person name="Fauchery L."/>
            <person name="Girlanda M."/>
            <person name="Hayes R."/>
            <person name="Keri Z."/>
            <person name="LaButti K."/>
            <person name="Lipzen A."/>
            <person name="Lombard V."/>
            <person name="Magnuson J."/>
            <person name="Maillard F."/>
            <person name="Morin E."/>
            <person name="Murat C."/>
            <person name="Nolan M."/>
            <person name="Ohm R."/>
            <person name="Pangilinan J."/>
            <person name="Pereira M."/>
            <person name="Perotto S."/>
            <person name="Peter M."/>
            <person name="Riley R."/>
            <person name="Sitrit Y."/>
            <person name="Stielow B."/>
            <person name="Szollosi G."/>
            <person name="Zifcakova L."/>
            <person name="Stursova M."/>
            <person name="Spatafora J.W."/>
            <person name="Tedersoo L."/>
            <person name="Vaario L.-M."/>
            <person name="Yamada A."/>
            <person name="Yan M."/>
            <person name="Wang P."/>
            <person name="Xu J."/>
            <person name="Bruns T."/>
            <person name="Baldrian P."/>
            <person name="Vilgalys R."/>
            <person name="Henrissat B."/>
            <person name="Grigoriev I.V."/>
            <person name="Hibbett D."/>
            <person name="Nagy L.G."/>
            <person name="Martin F.M."/>
        </authorList>
    </citation>
    <scope>NUCLEOTIDE SEQUENCE</scope>
    <source>
        <strain evidence="10">Prilba</strain>
    </source>
</reference>
<accession>A0A9P5T9K3</accession>